<keyword evidence="3" id="KW-1185">Reference proteome</keyword>
<proteinExistence type="predicted"/>
<gene>
    <name evidence="2" type="ORF">SAMN02745206_01832</name>
</gene>
<feature type="compositionally biased region" description="Basic and acidic residues" evidence="1">
    <location>
        <begin position="24"/>
        <end position="49"/>
    </location>
</feature>
<reference evidence="3" key="1">
    <citation type="submission" date="2016-11" db="EMBL/GenBank/DDBJ databases">
        <authorList>
            <person name="Varghese N."/>
            <person name="Submissions S."/>
        </authorList>
    </citation>
    <scope>NUCLEOTIDE SEQUENCE [LARGE SCALE GENOMIC DNA]</scope>
    <source>
        <strain evidence="3">DSM 9756</strain>
    </source>
</reference>
<feature type="region of interest" description="Disordered" evidence="1">
    <location>
        <begin position="1"/>
        <end position="49"/>
    </location>
</feature>
<evidence type="ECO:0000256" key="1">
    <source>
        <dbReference type="SAM" id="MobiDB-lite"/>
    </source>
</evidence>
<dbReference type="AlphaFoldDB" id="A0A1M5B2Y5"/>
<accession>A0A1M5B2Y5</accession>
<evidence type="ECO:0000313" key="2">
    <source>
        <dbReference type="EMBL" id="SHF36863.1"/>
    </source>
</evidence>
<name>A0A1M5B2Y5_9BACT</name>
<dbReference type="STRING" id="1121391.SAMN02745206_01832"/>
<organism evidence="2 3">
    <name type="scientific">Desulfacinum infernum DSM 9756</name>
    <dbReference type="NCBI Taxonomy" id="1121391"/>
    <lineage>
        <taxon>Bacteria</taxon>
        <taxon>Pseudomonadati</taxon>
        <taxon>Thermodesulfobacteriota</taxon>
        <taxon>Syntrophobacteria</taxon>
        <taxon>Syntrophobacterales</taxon>
        <taxon>Syntrophobacteraceae</taxon>
        <taxon>Desulfacinum</taxon>
    </lineage>
</organism>
<protein>
    <submittedName>
        <fullName evidence="2">Uncharacterized protein</fullName>
    </submittedName>
</protein>
<dbReference type="Proteomes" id="UP000184076">
    <property type="component" value="Unassembled WGS sequence"/>
</dbReference>
<evidence type="ECO:0000313" key="3">
    <source>
        <dbReference type="Proteomes" id="UP000184076"/>
    </source>
</evidence>
<sequence>MTHFRGALGRVQERSEAAGDAWDPVERDREGTPMERSPSEAETRCWNDG</sequence>
<dbReference type="EMBL" id="FQVB01000016">
    <property type="protein sequence ID" value="SHF36863.1"/>
    <property type="molecule type" value="Genomic_DNA"/>
</dbReference>